<dbReference type="AlphaFoldDB" id="A0A8J6E4C4"/>
<accession>A0A8J6E4C4</accession>
<dbReference type="EMBL" id="JAHDYR010000004">
    <property type="protein sequence ID" value="KAG9397028.1"/>
    <property type="molecule type" value="Genomic_DNA"/>
</dbReference>
<dbReference type="InterPro" id="IPR011256">
    <property type="entry name" value="Reg_factor_effector_dom_sf"/>
</dbReference>
<feature type="transmembrane region" description="Helical" evidence="1">
    <location>
        <begin position="14"/>
        <end position="37"/>
    </location>
</feature>
<keyword evidence="1" id="KW-0812">Transmembrane</keyword>
<gene>
    <name evidence="2" type="ORF">J8273_1379</name>
</gene>
<dbReference type="Proteomes" id="UP000717585">
    <property type="component" value="Unassembled WGS sequence"/>
</dbReference>
<keyword evidence="3" id="KW-1185">Reference proteome</keyword>
<keyword evidence="1" id="KW-1133">Transmembrane helix</keyword>
<keyword evidence="1" id="KW-0472">Membrane</keyword>
<proteinExistence type="predicted"/>
<evidence type="ECO:0000313" key="2">
    <source>
        <dbReference type="EMBL" id="KAG9397028.1"/>
    </source>
</evidence>
<evidence type="ECO:0000313" key="3">
    <source>
        <dbReference type="Proteomes" id="UP000717585"/>
    </source>
</evidence>
<sequence>MVLSFLIEHKNFELGLAIGISIGAIVVYIINILGLFFKVRISKHSFCEAALIGMDVMGPYSKVHKPMKEIRDRILCDEGLLDLRLRDRVGSSFGQYFDDPKSTPKDKCRAFVGVMLEAPDDTDIDRIRECGYIVKMTSGGRFPAIAMPSRSVPGLMIGLFRGYRLLQRLERTDPSAISNFYSGNSSLEIYDNENQVWYLTGNTIEQSPKSDESDEESMQ</sequence>
<name>A0A8J6E4C4_9EUKA</name>
<comment type="caution">
    <text evidence="2">The sequence shown here is derived from an EMBL/GenBank/DDBJ whole genome shotgun (WGS) entry which is preliminary data.</text>
</comment>
<dbReference type="Gene3D" id="3.20.80.10">
    <property type="entry name" value="Regulatory factor, effector binding domain"/>
    <property type="match status" value="1"/>
</dbReference>
<organism evidence="2 3">
    <name type="scientific">Carpediemonas membranifera</name>
    <dbReference type="NCBI Taxonomy" id="201153"/>
    <lineage>
        <taxon>Eukaryota</taxon>
        <taxon>Metamonada</taxon>
        <taxon>Carpediemonas-like organisms</taxon>
        <taxon>Carpediemonas</taxon>
    </lineage>
</organism>
<protein>
    <submittedName>
        <fullName evidence="2">Uncharacterized protein</fullName>
    </submittedName>
</protein>
<reference evidence="2" key="1">
    <citation type="submission" date="2021-05" db="EMBL/GenBank/DDBJ databases">
        <title>A free-living protist that lacks canonical eukaryotic 1 DNA replication and segregation systems.</title>
        <authorList>
            <person name="Salas-Leiva D.E."/>
            <person name="Tromer E.C."/>
            <person name="Curtis B.A."/>
            <person name="Jerlstrom-Hultqvist J."/>
            <person name="Kolisko M."/>
            <person name="Yi Z."/>
            <person name="Salas-Leiva J.S."/>
            <person name="Gallot-Lavallee L."/>
            <person name="Kops G.J.P.L."/>
            <person name="Archibald J.M."/>
            <person name="Simpson A.G.B."/>
            <person name="Roger A.J."/>
        </authorList>
    </citation>
    <scope>NUCLEOTIDE SEQUENCE</scope>
    <source>
        <strain evidence="2">BICM</strain>
    </source>
</reference>
<evidence type="ECO:0000256" key="1">
    <source>
        <dbReference type="SAM" id="Phobius"/>
    </source>
</evidence>